<dbReference type="SMART" id="SM00855">
    <property type="entry name" value="PGAM"/>
    <property type="match status" value="1"/>
</dbReference>
<dbReference type="CDD" id="cd07067">
    <property type="entry name" value="HP_PGM_like"/>
    <property type="match status" value="1"/>
</dbReference>
<evidence type="ECO:0000313" key="2">
    <source>
        <dbReference type="EMBL" id="RCL45079.1"/>
    </source>
</evidence>
<dbReference type="PANTHER" id="PTHR47623:SF1">
    <property type="entry name" value="OS09G0287300 PROTEIN"/>
    <property type="match status" value="1"/>
</dbReference>
<dbReference type="InterPro" id="IPR029033">
    <property type="entry name" value="His_PPase_superfam"/>
</dbReference>
<dbReference type="SUPFAM" id="SSF53254">
    <property type="entry name" value="Phosphoglycerate mutase-like"/>
    <property type="match status" value="1"/>
</dbReference>
<evidence type="ECO:0000256" key="1">
    <source>
        <dbReference type="PIRSR" id="PIRSR613078-2"/>
    </source>
</evidence>
<organism evidence="2 3">
    <name type="scientific">SAR86 cluster bacterium</name>
    <dbReference type="NCBI Taxonomy" id="2030880"/>
    <lineage>
        <taxon>Bacteria</taxon>
        <taxon>Pseudomonadati</taxon>
        <taxon>Pseudomonadota</taxon>
        <taxon>Gammaproteobacteria</taxon>
        <taxon>SAR86 cluster</taxon>
    </lineage>
</organism>
<evidence type="ECO:0000313" key="3">
    <source>
        <dbReference type="Proteomes" id="UP000252915"/>
    </source>
</evidence>
<accession>A0A368C666</accession>
<sequence>MKHLILIRHAKSSWDNIYLTDFERPLAKRGIKDALLMEKFFINSGFEPDLILCSPANRTQQTYDIIFSNTYISSTIFENGLYHAGNAELINIIKANSKKINTLAIIGHNPSLHNLLIRLTKKDFKNFATSAIACLQIDLEWEKVEEANTELIFFKKPRDFKP</sequence>
<comment type="caution">
    <text evidence="2">The sequence shown here is derived from an EMBL/GenBank/DDBJ whole genome shotgun (WGS) entry which is preliminary data.</text>
</comment>
<dbReference type="PANTHER" id="PTHR47623">
    <property type="entry name" value="OS09G0287300 PROTEIN"/>
    <property type="match status" value="1"/>
</dbReference>
<protein>
    <submittedName>
        <fullName evidence="2">Histidine phosphatase family protein</fullName>
    </submittedName>
</protein>
<name>A0A368C666_9GAMM</name>
<gene>
    <name evidence="2" type="ORF">DBW92_01815</name>
</gene>
<dbReference type="Gene3D" id="3.40.50.1240">
    <property type="entry name" value="Phosphoglycerate mutase-like"/>
    <property type="match status" value="1"/>
</dbReference>
<dbReference type="AlphaFoldDB" id="A0A368C666"/>
<dbReference type="EMBL" id="QOPI01000005">
    <property type="protein sequence ID" value="RCL45079.1"/>
    <property type="molecule type" value="Genomic_DNA"/>
</dbReference>
<dbReference type="InterPro" id="IPR013078">
    <property type="entry name" value="His_Pase_superF_clade-1"/>
</dbReference>
<dbReference type="Pfam" id="PF00300">
    <property type="entry name" value="His_Phos_1"/>
    <property type="match status" value="1"/>
</dbReference>
<reference evidence="2 3" key="1">
    <citation type="journal article" date="2018" name="Microbiome">
        <title>Fine metagenomic profile of the Mediterranean stratified and mixed water columns revealed by assembly and recruitment.</title>
        <authorList>
            <person name="Haro-Moreno J.M."/>
            <person name="Lopez-Perez M."/>
            <person name="De La Torre J.R."/>
            <person name="Picazo A."/>
            <person name="Camacho A."/>
            <person name="Rodriguez-Valera F."/>
        </authorList>
    </citation>
    <scope>NUCLEOTIDE SEQUENCE [LARGE SCALE GENOMIC DNA]</scope>
    <source>
        <strain evidence="2">MED-G78</strain>
    </source>
</reference>
<feature type="binding site" evidence="1">
    <location>
        <position position="58"/>
    </location>
    <ligand>
        <name>substrate</name>
    </ligand>
</feature>
<dbReference type="Proteomes" id="UP000252915">
    <property type="component" value="Unassembled WGS sequence"/>
</dbReference>
<proteinExistence type="predicted"/>